<sequence length="149" mass="17344">MSSHATAQSRGNASPKKLSTTIYNLVMTPVIFVSFLTSLAWVEFRYSLRRSHSHSEEPSALPRWLHRIVYREAPYKYVKMSPTKAKAPAASDEGTRWYYHRKQRKLMKMEVDDAFQIRRTVLVVLGLLGVVASWALWWVVWWIWTTATA</sequence>
<gene>
    <name evidence="2" type="ORF">VMCG_01470</name>
</gene>
<dbReference type="OrthoDB" id="4156595at2759"/>
<dbReference type="AlphaFoldDB" id="A0A423X6Q5"/>
<comment type="caution">
    <text evidence="2">The sequence shown here is derived from an EMBL/GenBank/DDBJ whole genome shotgun (WGS) entry which is preliminary data.</text>
</comment>
<keyword evidence="1" id="KW-0812">Transmembrane</keyword>
<reference evidence="2 3" key="1">
    <citation type="submission" date="2015-09" db="EMBL/GenBank/DDBJ databases">
        <title>Host preference determinants of Valsa canker pathogens revealed by comparative genomics.</title>
        <authorList>
            <person name="Yin Z."/>
            <person name="Huang L."/>
        </authorList>
    </citation>
    <scope>NUCLEOTIDE SEQUENCE [LARGE SCALE GENOMIC DNA]</scope>
    <source>
        <strain evidence="2 3">03-1</strain>
    </source>
</reference>
<proteinExistence type="predicted"/>
<evidence type="ECO:0000313" key="3">
    <source>
        <dbReference type="Proteomes" id="UP000283895"/>
    </source>
</evidence>
<keyword evidence="1" id="KW-0472">Membrane</keyword>
<feature type="transmembrane region" description="Helical" evidence="1">
    <location>
        <begin position="121"/>
        <end position="144"/>
    </location>
</feature>
<dbReference type="Proteomes" id="UP000283895">
    <property type="component" value="Unassembled WGS sequence"/>
</dbReference>
<dbReference type="EMBL" id="LKEA01000002">
    <property type="protein sequence ID" value="ROW11562.1"/>
    <property type="molecule type" value="Genomic_DNA"/>
</dbReference>
<organism evidence="2 3">
    <name type="scientific">Cytospora schulzeri</name>
    <dbReference type="NCBI Taxonomy" id="448051"/>
    <lineage>
        <taxon>Eukaryota</taxon>
        <taxon>Fungi</taxon>
        <taxon>Dikarya</taxon>
        <taxon>Ascomycota</taxon>
        <taxon>Pezizomycotina</taxon>
        <taxon>Sordariomycetes</taxon>
        <taxon>Sordariomycetidae</taxon>
        <taxon>Diaporthales</taxon>
        <taxon>Cytosporaceae</taxon>
        <taxon>Cytospora</taxon>
    </lineage>
</organism>
<name>A0A423X6Q5_9PEZI</name>
<feature type="transmembrane region" description="Helical" evidence="1">
    <location>
        <begin position="22"/>
        <end position="42"/>
    </location>
</feature>
<keyword evidence="3" id="KW-1185">Reference proteome</keyword>
<evidence type="ECO:0000313" key="2">
    <source>
        <dbReference type="EMBL" id="ROW11562.1"/>
    </source>
</evidence>
<accession>A0A423X6Q5</accession>
<evidence type="ECO:0000256" key="1">
    <source>
        <dbReference type="SAM" id="Phobius"/>
    </source>
</evidence>
<protein>
    <submittedName>
        <fullName evidence="2">Uncharacterized protein</fullName>
    </submittedName>
</protein>
<keyword evidence="1" id="KW-1133">Transmembrane helix</keyword>